<feature type="transmembrane region" description="Helical" evidence="10">
    <location>
        <begin position="148"/>
        <end position="168"/>
    </location>
</feature>
<feature type="transmembrane region" description="Helical" evidence="10">
    <location>
        <begin position="301"/>
        <end position="321"/>
    </location>
</feature>
<keyword evidence="9" id="KW-0807">Transducer</keyword>
<dbReference type="PANTHER" id="PTHR11866:SF16">
    <property type="entry name" value="PROSTAGLANDIN E2 RECEPTOR EP4 SUBTYPE-LIKE PROTEIN"/>
    <property type="match status" value="1"/>
</dbReference>
<keyword evidence="5" id="KW-0297">G-protein coupled receptor</keyword>
<dbReference type="InterPro" id="IPR000276">
    <property type="entry name" value="GPCR_Rhodpsn"/>
</dbReference>
<dbReference type="SUPFAM" id="SSF81321">
    <property type="entry name" value="Family A G protein-coupled receptor-like"/>
    <property type="match status" value="1"/>
</dbReference>
<dbReference type="InterPro" id="IPR008365">
    <property type="entry name" value="Prostanoid_rcpt"/>
</dbReference>
<evidence type="ECO:0000256" key="6">
    <source>
        <dbReference type="ARBA" id="ARBA00023136"/>
    </source>
</evidence>
<dbReference type="EMBL" id="CAJPWZ010001977">
    <property type="protein sequence ID" value="CAG2227817.1"/>
    <property type="molecule type" value="Genomic_DNA"/>
</dbReference>
<gene>
    <name evidence="12" type="ORF">MEDL_40809</name>
</gene>
<evidence type="ECO:0000259" key="11">
    <source>
        <dbReference type="PROSITE" id="PS50262"/>
    </source>
</evidence>
<dbReference type="PANTHER" id="PTHR11866">
    <property type="entry name" value="G-PROTEIN COUPLED RECEPTOR FAMILY 1 MEMBER"/>
    <property type="match status" value="1"/>
</dbReference>
<comment type="caution">
    <text evidence="12">The sequence shown here is derived from an EMBL/GenBank/DDBJ whole genome shotgun (WGS) entry which is preliminary data.</text>
</comment>
<evidence type="ECO:0000313" key="13">
    <source>
        <dbReference type="Proteomes" id="UP000683360"/>
    </source>
</evidence>
<feature type="transmembrane region" description="Helical" evidence="10">
    <location>
        <begin position="33"/>
        <end position="56"/>
    </location>
</feature>
<dbReference type="CDD" id="cd14981">
    <property type="entry name" value="7tmA_Prostanoid_R"/>
    <property type="match status" value="1"/>
</dbReference>
<feature type="transmembrane region" description="Helical" evidence="10">
    <location>
        <begin position="254"/>
        <end position="275"/>
    </location>
</feature>
<evidence type="ECO:0000256" key="2">
    <source>
        <dbReference type="ARBA" id="ARBA00022475"/>
    </source>
</evidence>
<dbReference type="GO" id="GO:0007189">
    <property type="term" value="P:adenylate cyclase-activating G protein-coupled receptor signaling pathway"/>
    <property type="evidence" value="ECO:0007669"/>
    <property type="project" value="TreeGrafter"/>
</dbReference>
<dbReference type="AlphaFoldDB" id="A0A8S3T8V0"/>
<reference evidence="12" key="1">
    <citation type="submission" date="2021-03" db="EMBL/GenBank/DDBJ databases">
        <authorList>
            <person name="Bekaert M."/>
        </authorList>
    </citation>
    <scope>NUCLEOTIDE SEQUENCE</scope>
</reference>
<keyword evidence="13" id="KW-1185">Reference proteome</keyword>
<keyword evidence="3 10" id="KW-0812">Transmembrane</keyword>
<dbReference type="OrthoDB" id="5959154at2759"/>
<keyword evidence="2" id="KW-1003">Cell membrane</keyword>
<keyword evidence="7" id="KW-0675">Receptor</keyword>
<evidence type="ECO:0000256" key="1">
    <source>
        <dbReference type="ARBA" id="ARBA00004651"/>
    </source>
</evidence>
<dbReference type="GO" id="GO:0004930">
    <property type="term" value="F:G protein-coupled receptor activity"/>
    <property type="evidence" value="ECO:0007669"/>
    <property type="project" value="UniProtKB-KW"/>
</dbReference>
<evidence type="ECO:0000256" key="8">
    <source>
        <dbReference type="ARBA" id="ARBA00023180"/>
    </source>
</evidence>
<proteinExistence type="predicted"/>
<dbReference type="GO" id="GO:0005886">
    <property type="term" value="C:plasma membrane"/>
    <property type="evidence" value="ECO:0007669"/>
    <property type="project" value="UniProtKB-SubCell"/>
</dbReference>
<keyword evidence="4 10" id="KW-1133">Transmembrane helix</keyword>
<sequence length="500" mass="56269">MGNSSGMPPSFDYAPFSVNGTNLDPNFRENTGLVSALMFASGVLGNMLALIVLIYSSSGHKKTIFYRLVAGLTVTDLVGTSLTSPVVIAVYASGNEWIGGKTMCYYFGYVMIFAGYATMLIICSMSVERVLCIRYPCFYRARSSPKHATVILTFCWALASFIASFPFLGFGKMVLQYPNTWCFFDYYNTNPVNKAFNYFYAIFAILIISITTCFNLTALCTLLNRCRNNDALKGCRQSFRKCSKSHKYTECQMLSQLAGITVVFSTCYVPLMVSFKSLSGHHHYWEGGGHMGCESNMLSELSGITVVLSTCCISLMIKILINQNETYLRNYGSDFTVIRLASVNQILDPWVYILLRRELLWKVISCFKKHDNNDTVPSVFQNAARSHNYEQSFCSFCFDCLCDPHVNMNNMDAKRSLSDLRLSVITSVTPPDVRRTILKIVSEDAINASNCSINRSYKKVMYYNTHSFPYCGRNAHNNSKSLAKCMQQGSVNVLTNDRFY</sequence>
<dbReference type="PRINTS" id="PR00237">
    <property type="entry name" value="GPCRRHODOPSN"/>
</dbReference>
<feature type="domain" description="G-protein coupled receptors family 1 profile" evidence="11">
    <location>
        <begin position="45"/>
        <end position="352"/>
    </location>
</feature>
<evidence type="ECO:0000256" key="5">
    <source>
        <dbReference type="ARBA" id="ARBA00023040"/>
    </source>
</evidence>
<dbReference type="InterPro" id="IPR017452">
    <property type="entry name" value="GPCR_Rhodpsn_7TM"/>
</dbReference>
<dbReference type="Pfam" id="PF00001">
    <property type="entry name" value="7tm_1"/>
    <property type="match status" value="1"/>
</dbReference>
<dbReference type="GO" id="GO:0007204">
    <property type="term" value="P:positive regulation of cytosolic calcium ion concentration"/>
    <property type="evidence" value="ECO:0007669"/>
    <property type="project" value="TreeGrafter"/>
</dbReference>
<evidence type="ECO:0000256" key="7">
    <source>
        <dbReference type="ARBA" id="ARBA00023170"/>
    </source>
</evidence>
<comment type="subcellular location">
    <subcellularLocation>
        <location evidence="1">Cell membrane</location>
        <topology evidence="1">Multi-pass membrane protein</topology>
    </subcellularLocation>
</comment>
<evidence type="ECO:0000256" key="4">
    <source>
        <dbReference type="ARBA" id="ARBA00022989"/>
    </source>
</evidence>
<feature type="transmembrane region" description="Helical" evidence="10">
    <location>
        <begin position="198"/>
        <end position="223"/>
    </location>
</feature>
<keyword evidence="8" id="KW-0325">Glycoprotein</keyword>
<feature type="transmembrane region" description="Helical" evidence="10">
    <location>
        <begin position="106"/>
        <end position="127"/>
    </location>
</feature>
<keyword evidence="6 10" id="KW-0472">Membrane</keyword>
<name>A0A8S3T8V0_MYTED</name>
<organism evidence="12 13">
    <name type="scientific">Mytilus edulis</name>
    <name type="common">Blue mussel</name>
    <dbReference type="NCBI Taxonomy" id="6550"/>
    <lineage>
        <taxon>Eukaryota</taxon>
        <taxon>Metazoa</taxon>
        <taxon>Spiralia</taxon>
        <taxon>Lophotrochozoa</taxon>
        <taxon>Mollusca</taxon>
        <taxon>Bivalvia</taxon>
        <taxon>Autobranchia</taxon>
        <taxon>Pteriomorphia</taxon>
        <taxon>Mytilida</taxon>
        <taxon>Mytiloidea</taxon>
        <taxon>Mytilidae</taxon>
        <taxon>Mytilinae</taxon>
        <taxon>Mytilus</taxon>
    </lineage>
</organism>
<dbReference type="PROSITE" id="PS50262">
    <property type="entry name" value="G_PROTEIN_RECEP_F1_2"/>
    <property type="match status" value="1"/>
</dbReference>
<dbReference type="Proteomes" id="UP000683360">
    <property type="component" value="Unassembled WGS sequence"/>
</dbReference>
<evidence type="ECO:0000256" key="10">
    <source>
        <dbReference type="SAM" id="Phobius"/>
    </source>
</evidence>
<evidence type="ECO:0000256" key="9">
    <source>
        <dbReference type="ARBA" id="ARBA00023224"/>
    </source>
</evidence>
<evidence type="ECO:0000313" key="12">
    <source>
        <dbReference type="EMBL" id="CAG2227817.1"/>
    </source>
</evidence>
<accession>A0A8S3T8V0</accession>
<feature type="transmembrane region" description="Helical" evidence="10">
    <location>
        <begin position="68"/>
        <end position="94"/>
    </location>
</feature>
<dbReference type="Gene3D" id="1.20.1070.10">
    <property type="entry name" value="Rhodopsin 7-helix transmembrane proteins"/>
    <property type="match status" value="1"/>
</dbReference>
<protein>
    <submittedName>
        <fullName evidence="12">PTGER4</fullName>
    </submittedName>
</protein>
<dbReference type="PRINTS" id="PR01788">
    <property type="entry name" value="PROSTANOIDR"/>
</dbReference>
<evidence type="ECO:0000256" key="3">
    <source>
        <dbReference type="ARBA" id="ARBA00022692"/>
    </source>
</evidence>